<gene>
    <name evidence="2" type="primary">LOC110802633</name>
</gene>
<sequence length="136" mass="15049">MEASRRKLPEKEGRRLFQQLIDCVSYCHDRVSFTETLSAIASLEFVIATSQCSVAIVKLQKVLRDWTASDIGTTGQCQCSVAIVKLPVQFFFGRMFSSSMKKGIGQQVTLEQLSEGLGELSAYFSLFVCAYSVSQG</sequence>
<reference evidence="2" key="2">
    <citation type="submission" date="2025-08" db="UniProtKB">
        <authorList>
            <consortium name="RefSeq"/>
        </authorList>
    </citation>
    <scope>IDENTIFICATION</scope>
    <source>
        <tissue evidence="2">Leaf</tissue>
    </source>
</reference>
<accession>A0ABM3RSD2</accession>
<organism evidence="1 2">
    <name type="scientific">Spinacia oleracea</name>
    <name type="common">Spinach</name>
    <dbReference type="NCBI Taxonomy" id="3562"/>
    <lineage>
        <taxon>Eukaryota</taxon>
        <taxon>Viridiplantae</taxon>
        <taxon>Streptophyta</taxon>
        <taxon>Embryophyta</taxon>
        <taxon>Tracheophyta</taxon>
        <taxon>Spermatophyta</taxon>
        <taxon>Magnoliopsida</taxon>
        <taxon>eudicotyledons</taxon>
        <taxon>Gunneridae</taxon>
        <taxon>Pentapetalae</taxon>
        <taxon>Caryophyllales</taxon>
        <taxon>Chenopodiaceae</taxon>
        <taxon>Chenopodioideae</taxon>
        <taxon>Anserineae</taxon>
        <taxon>Spinacia</taxon>
    </lineage>
</organism>
<dbReference type="RefSeq" id="XP_056698516.1">
    <property type="nucleotide sequence ID" value="XM_056842538.1"/>
</dbReference>
<dbReference type="GeneID" id="110802633"/>
<evidence type="ECO:0000313" key="1">
    <source>
        <dbReference type="Proteomes" id="UP000813463"/>
    </source>
</evidence>
<reference evidence="1" key="1">
    <citation type="journal article" date="2021" name="Nat. Commun.">
        <title>Genomic analyses provide insights into spinach domestication and the genetic basis of agronomic traits.</title>
        <authorList>
            <person name="Cai X."/>
            <person name="Sun X."/>
            <person name="Xu C."/>
            <person name="Sun H."/>
            <person name="Wang X."/>
            <person name="Ge C."/>
            <person name="Zhang Z."/>
            <person name="Wang Q."/>
            <person name="Fei Z."/>
            <person name="Jiao C."/>
            <person name="Wang Q."/>
        </authorList>
    </citation>
    <scope>NUCLEOTIDE SEQUENCE [LARGE SCALE GENOMIC DNA]</scope>
    <source>
        <strain evidence="1">cv. Varoflay</strain>
    </source>
</reference>
<name>A0ABM3RSD2_SPIOL</name>
<evidence type="ECO:0000313" key="2">
    <source>
        <dbReference type="RefSeq" id="XP_056698516.1"/>
    </source>
</evidence>
<protein>
    <submittedName>
        <fullName evidence="2">Uncharacterized protein isoform X1</fullName>
    </submittedName>
</protein>
<proteinExistence type="predicted"/>
<dbReference type="Proteomes" id="UP000813463">
    <property type="component" value="Chromosome 4"/>
</dbReference>
<keyword evidence="1" id="KW-1185">Reference proteome</keyword>